<keyword evidence="3 7" id="KW-0997">Cell inner membrane</keyword>
<dbReference type="PANTHER" id="PTHR33362">
    <property type="entry name" value="SIALIC ACID TRAP TRANSPORTER PERMEASE PROTEIN SIAT-RELATED"/>
    <property type="match status" value="1"/>
</dbReference>
<comment type="subunit">
    <text evidence="7">The complex comprises the extracytoplasmic solute receptor protein and the two transmembrane proteins.</text>
</comment>
<gene>
    <name evidence="9" type="ORF">RISW2_22175</name>
</gene>
<feature type="transmembrane region" description="Helical" evidence="7">
    <location>
        <begin position="152"/>
        <end position="179"/>
    </location>
</feature>
<dbReference type="Pfam" id="PF06808">
    <property type="entry name" value="DctM"/>
    <property type="match status" value="1"/>
</dbReference>
<comment type="function">
    <text evidence="7">Part of the tripartite ATP-independent periplasmic (TRAP) transport system.</text>
</comment>
<dbReference type="RefSeq" id="WP_043768336.1">
    <property type="nucleotide sequence ID" value="NZ_JAME01000008.1"/>
</dbReference>
<evidence type="ECO:0000256" key="7">
    <source>
        <dbReference type="RuleBase" id="RU369079"/>
    </source>
</evidence>
<dbReference type="EMBL" id="JAME01000008">
    <property type="protein sequence ID" value="ETX29595.1"/>
    <property type="molecule type" value="Genomic_DNA"/>
</dbReference>
<accession>X7F9Y2</accession>
<dbReference type="OrthoDB" id="9790209at2"/>
<dbReference type="AlphaFoldDB" id="X7F9Y2"/>
<keyword evidence="5 7" id="KW-1133">Transmembrane helix</keyword>
<keyword evidence="7" id="KW-0813">Transport</keyword>
<keyword evidence="6 7" id="KW-0472">Membrane</keyword>
<proteinExistence type="inferred from homology"/>
<evidence type="ECO:0000259" key="8">
    <source>
        <dbReference type="Pfam" id="PF06808"/>
    </source>
</evidence>
<dbReference type="NCBIfam" id="TIGR00786">
    <property type="entry name" value="dctM"/>
    <property type="match status" value="1"/>
</dbReference>
<dbReference type="InterPro" id="IPR004681">
    <property type="entry name" value="TRAP_DctM"/>
</dbReference>
<comment type="caution">
    <text evidence="9">The sequence shown here is derived from an EMBL/GenBank/DDBJ whole genome shotgun (WGS) entry which is preliminary data.</text>
</comment>
<keyword evidence="4 7" id="KW-0812">Transmembrane</keyword>
<feature type="transmembrane region" description="Helical" evidence="7">
    <location>
        <begin position="329"/>
        <end position="349"/>
    </location>
</feature>
<evidence type="ECO:0000256" key="3">
    <source>
        <dbReference type="ARBA" id="ARBA00022519"/>
    </source>
</evidence>
<dbReference type="GO" id="GO:0005886">
    <property type="term" value="C:plasma membrane"/>
    <property type="evidence" value="ECO:0007669"/>
    <property type="project" value="UniProtKB-SubCell"/>
</dbReference>
<evidence type="ECO:0000256" key="1">
    <source>
        <dbReference type="ARBA" id="ARBA00004429"/>
    </source>
</evidence>
<protein>
    <recommendedName>
        <fullName evidence="7">TRAP transporter large permease protein</fullName>
    </recommendedName>
</protein>
<evidence type="ECO:0000256" key="6">
    <source>
        <dbReference type="ARBA" id="ARBA00023136"/>
    </source>
</evidence>
<organism evidence="9 10">
    <name type="scientific">Roseivivax isoporae LMG 25204</name>
    <dbReference type="NCBI Taxonomy" id="1449351"/>
    <lineage>
        <taxon>Bacteria</taxon>
        <taxon>Pseudomonadati</taxon>
        <taxon>Pseudomonadota</taxon>
        <taxon>Alphaproteobacteria</taxon>
        <taxon>Rhodobacterales</taxon>
        <taxon>Roseobacteraceae</taxon>
        <taxon>Roseivivax</taxon>
    </lineage>
</organism>
<dbReference type="Proteomes" id="UP000023430">
    <property type="component" value="Unassembled WGS sequence"/>
</dbReference>
<dbReference type="STRING" id="1449351.RISW2_22175"/>
<evidence type="ECO:0000256" key="4">
    <source>
        <dbReference type="ARBA" id="ARBA00022692"/>
    </source>
</evidence>
<feature type="transmembrane region" description="Helical" evidence="7">
    <location>
        <begin position="386"/>
        <end position="405"/>
    </location>
</feature>
<feature type="transmembrane region" description="Helical" evidence="7">
    <location>
        <begin position="295"/>
        <end position="317"/>
    </location>
</feature>
<dbReference type="PIRSF" id="PIRSF006066">
    <property type="entry name" value="HI0050"/>
    <property type="match status" value="1"/>
</dbReference>
<evidence type="ECO:0000313" key="9">
    <source>
        <dbReference type="EMBL" id="ETX29595.1"/>
    </source>
</evidence>
<dbReference type="GO" id="GO:0022857">
    <property type="term" value="F:transmembrane transporter activity"/>
    <property type="evidence" value="ECO:0007669"/>
    <property type="project" value="UniProtKB-UniRule"/>
</dbReference>
<dbReference type="InterPro" id="IPR010656">
    <property type="entry name" value="DctM"/>
</dbReference>
<comment type="caution">
    <text evidence="7">Lacks conserved residue(s) required for the propagation of feature annotation.</text>
</comment>
<dbReference type="PANTHER" id="PTHR33362:SF5">
    <property type="entry name" value="C4-DICARBOXYLATE TRAP TRANSPORTER LARGE PERMEASE PROTEIN DCTM"/>
    <property type="match status" value="1"/>
</dbReference>
<feature type="transmembrane region" description="Helical" evidence="7">
    <location>
        <begin position="232"/>
        <end position="251"/>
    </location>
</feature>
<evidence type="ECO:0000256" key="2">
    <source>
        <dbReference type="ARBA" id="ARBA00022475"/>
    </source>
</evidence>
<feature type="transmembrane region" description="Helical" evidence="7">
    <location>
        <begin position="12"/>
        <end position="42"/>
    </location>
</feature>
<feature type="transmembrane region" description="Helical" evidence="7">
    <location>
        <begin position="257"/>
        <end position="274"/>
    </location>
</feature>
<keyword evidence="10" id="KW-1185">Reference proteome</keyword>
<reference evidence="9 10" key="1">
    <citation type="submission" date="2014-01" db="EMBL/GenBank/DDBJ databases">
        <title>Roseivivax isoporae LMG 25204 Genome Sequencing.</title>
        <authorList>
            <person name="Lai Q."/>
            <person name="Li G."/>
            <person name="Shao Z."/>
        </authorList>
    </citation>
    <scope>NUCLEOTIDE SEQUENCE [LARGE SCALE GENOMIC DNA]</scope>
    <source>
        <strain evidence="9 10">LMG 25204</strain>
    </source>
</reference>
<comment type="similarity">
    <text evidence="7">Belongs to the TRAP transporter large permease family.</text>
</comment>
<name>X7F9Y2_9RHOB</name>
<feature type="transmembrane region" description="Helical" evidence="7">
    <location>
        <begin position="361"/>
        <end position="380"/>
    </location>
</feature>
<evidence type="ECO:0000313" key="10">
    <source>
        <dbReference type="Proteomes" id="UP000023430"/>
    </source>
</evidence>
<keyword evidence="2" id="KW-1003">Cell membrane</keyword>
<feature type="domain" description="TRAP C4-dicarboxylate transport system permease DctM subunit" evidence="8">
    <location>
        <begin position="11"/>
        <end position="436"/>
    </location>
</feature>
<evidence type="ECO:0000256" key="5">
    <source>
        <dbReference type="ARBA" id="ARBA00022989"/>
    </source>
</evidence>
<dbReference type="PATRIC" id="fig|1449351.3.peg.1375"/>
<sequence>MDPALIGYGAFASVILLLALRVPIAFTLAGVASIGTFLIFALRTGEFMPDRAIRPTTSLVFSNSFDLIHSYDLSMIPLFVALGHIAYRAEITTRIYHAARVWLAPVPGGVAMASVVGCGGFSAITGSSIACASTMGRICSPEMLRMGYDKRLATASVAAGGTLGSLIPPSVLFIIYGIFTETSISALFLAGILPGLLSLAGFVLVILVWVLRDPAAAPRFDGTISRSEKVQAALAAWPAGLLFVIIVGGIYGGIFTATEAAAVCVSAAVLIGFAQRKLTFRALWNAIRETCLQTTAIFLIAAAAKIFVAFTALTGVAQDVVSAVQAAELSPVLLLAAIAAIYLVLGMFLDPIGIMVLTLPLMVPLVETYGFDLIWFGVVVIKLLEIGLITPPVGLNVFVIAGVVGREVPIDRIFSGILRFLSADVIVLILIMAFPVLSLLIPGSM</sequence>
<comment type="subcellular location">
    <subcellularLocation>
        <location evidence="1 7">Cell inner membrane</location>
        <topology evidence="1 7">Multi-pass membrane protein</topology>
    </subcellularLocation>
</comment>
<feature type="transmembrane region" description="Helical" evidence="7">
    <location>
        <begin position="185"/>
        <end position="211"/>
    </location>
</feature>
<feature type="transmembrane region" description="Helical" evidence="7">
    <location>
        <begin position="417"/>
        <end position="441"/>
    </location>
</feature>
<dbReference type="eggNOG" id="COG1593">
    <property type="taxonomic scope" value="Bacteria"/>
</dbReference>